<dbReference type="EMBL" id="JAMSHJ010000005">
    <property type="protein sequence ID" value="KAI5404272.1"/>
    <property type="molecule type" value="Genomic_DNA"/>
</dbReference>
<dbReference type="Gramene" id="Psat5g041720.1">
    <property type="protein sequence ID" value="Psat5g041720.1.cds"/>
    <property type="gene ID" value="Psat5g041720"/>
</dbReference>
<proteinExistence type="predicted"/>
<evidence type="ECO:0000313" key="1">
    <source>
        <dbReference type="EMBL" id="KAI5404272.1"/>
    </source>
</evidence>
<reference evidence="1 2" key="1">
    <citation type="journal article" date="2022" name="Nat. Genet.">
        <title>Improved pea reference genome and pan-genome highlight genomic features and evolutionary characteristics.</title>
        <authorList>
            <person name="Yang T."/>
            <person name="Liu R."/>
            <person name="Luo Y."/>
            <person name="Hu S."/>
            <person name="Wang D."/>
            <person name="Wang C."/>
            <person name="Pandey M.K."/>
            <person name="Ge S."/>
            <person name="Xu Q."/>
            <person name="Li N."/>
            <person name="Li G."/>
            <person name="Huang Y."/>
            <person name="Saxena R.K."/>
            <person name="Ji Y."/>
            <person name="Li M."/>
            <person name="Yan X."/>
            <person name="He Y."/>
            <person name="Liu Y."/>
            <person name="Wang X."/>
            <person name="Xiang C."/>
            <person name="Varshney R.K."/>
            <person name="Ding H."/>
            <person name="Gao S."/>
            <person name="Zong X."/>
        </authorList>
    </citation>
    <scope>NUCLEOTIDE SEQUENCE [LARGE SCALE GENOMIC DNA]</scope>
    <source>
        <strain evidence="1 2">cv. Zhongwan 6</strain>
    </source>
</reference>
<dbReference type="Gramene" id="Psat05G0143000-T1">
    <property type="protein sequence ID" value="KAI5404272.1"/>
    <property type="gene ID" value="KIW84_051430"/>
</dbReference>
<evidence type="ECO:0000313" key="2">
    <source>
        <dbReference type="Proteomes" id="UP001058974"/>
    </source>
</evidence>
<organism evidence="1 2">
    <name type="scientific">Pisum sativum</name>
    <name type="common">Garden pea</name>
    <name type="synonym">Lathyrus oleraceus</name>
    <dbReference type="NCBI Taxonomy" id="3888"/>
    <lineage>
        <taxon>Eukaryota</taxon>
        <taxon>Viridiplantae</taxon>
        <taxon>Streptophyta</taxon>
        <taxon>Embryophyta</taxon>
        <taxon>Tracheophyta</taxon>
        <taxon>Spermatophyta</taxon>
        <taxon>Magnoliopsida</taxon>
        <taxon>eudicotyledons</taxon>
        <taxon>Gunneridae</taxon>
        <taxon>Pentapetalae</taxon>
        <taxon>rosids</taxon>
        <taxon>fabids</taxon>
        <taxon>Fabales</taxon>
        <taxon>Fabaceae</taxon>
        <taxon>Papilionoideae</taxon>
        <taxon>50 kb inversion clade</taxon>
        <taxon>NPAAA clade</taxon>
        <taxon>Hologalegina</taxon>
        <taxon>IRL clade</taxon>
        <taxon>Fabeae</taxon>
        <taxon>Lathyrus</taxon>
    </lineage>
</organism>
<accession>A0A9D5AAN2</accession>
<protein>
    <submittedName>
        <fullName evidence="1">Uncharacterized protein</fullName>
    </submittedName>
</protein>
<dbReference type="AlphaFoldDB" id="A0A9D5AAN2"/>
<sequence length="224" mass="26252">MEGRVGIFKSIFTRLGYSRFAFPKAMGFTGGITLGWKADLMQIFIINYHFQYIHSQITMEDGKIWYLTTVYVSPLDDRKKELQMDLTSIATSMDSAHVKVLHHLEFSDHHLVLLTLMDKDLSQVPKEFKFECAWLVEPSFEYLLNSSWNTHQSLLSNLESFKTTVMQWKLHNIGSIRKEKLQLMHHLEGIQKVIQDGRDHEGLRKLEKQIQTYLSKTLFQEELL</sequence>
<keyword evidence="2" id="KW-1185">Reference proteome</keyword>
<gene>
    <name evidence="1" type="ORF">KIW84_051430</name>
</gene>
<name>A0A9D5AAN2_PEA</name>
<dbReference type="Proteomes" id="UP001058974">
    <property type="component" value="Chromosome 5"/>
</dbReference>
<comment type="caution">
    <text evidence="1">The sequence shown here is derived from an EMBL/GenBank/DDBJ whole genome shotgun (WGS) entry which is preliminary data.</text>
</comment>